<dbReference type="Proteomes" id="UP000000305">
    <property type="component" value="Unassembled WGS sequence"/>
</dbReference>
<protein>
    <submittedName>
        <fullName evidence="2">Uncharacterized protein</fullName>
    </submittedName>
</protein>
<dbReference type="HOGENOM" id="CLU_1403782_0_0_1"/>
<dbReference type="AlphaFoldDB" id="E9HY68"/>
<evidence type="ECO:0000313" key="2">
    <source>
        <dbReference type="EMBL" id="EFX63310.1"/>
    </source>
</evidence>
<evidence type="ECO:0000313" key="3">
    <source>
        <dbReference type="Proteomes" id="UP000000305"/>
    </source>
</evidence>
<gene>
    <name evidence="2" type="ORF">DAPPUDRAFT_268684</name>
</gene>
<dbReference type="InParanoid" id="E9HY68"/>
<keyword evidence="3" id="KW-1185">Reference proteome</keyword>
<dbReference type="KEGG" id="dpx:DAPPUDRAFT_268684"/>
<feature type="compositionally biased region" description="Acidic residues" evidence="1">
    <location>
        <begin position="65"/>
        <end position="80"/>
    </location>
</feature>
<organism evidence="2 3">
    <name type="scientific">Daphnia pulex</name>
    <name type="common">Water flea</name>
    <dbReference type="NCBI Taxonomy" id="6669"/>
    <lineage>
        <taxon>Eukaryota</taxon>
        <taxon>Metazoa</taxon>
        <taxon>Ecdysozoa</taxon>
        <taxon>Arthropoda</taxon>
        <taxon>Crustacea</taxon>
        <taxon>Branchiopoda</taxon>
        <taxon>Diplostraca</taxon>
        <taxon>Cladocera</taxon>
        <taxon>Anomopoda</taxon>
        <taxon>Daphniidae</taxon>
        <taxon>Daphnia</taxon>
    </lineage>
</organism>
<name>E9HY68_DAPPU</name>
<feature type="region of interest" description="Disordered" evidence="1">
    <location>
        <begin position="53"/>
        <end position="128"/>
    </location>
</feature>
<evidence type="ECO:0000256" key="1">
    <source>
        <dbReference type="SAM" id="MobiDB-lite"/>
    </source>
</evidence>
<sequence>MENLMELEINPELEVETNEVPKYSYFCQKCGFLHHPWSMYYALCKNANKTSAVPEDDVSLKLDEEKQEEEDEESNDDDVSSESSPSSAEKQQVKRKNSLQRLEEAKRFKKMEKRGLPTVDSDDDLGDMTDSFSSGCSTYDSDDSDDWTGVSQHALRQDVEHQTTVSFLGASGISNEIAILQPGSSSDAGLEGQA</sequence>
<reference evidence="2 3" key="1">
    <citation type="journal article" date="2011" name="Science">
        <title>The ecoresponsive genome of Daphnia pulex.</title>
        <authorList>
            <person name="Colbourne J.K."/>
            <person name="Pfrender M.E."/>
            <person name="Gilbert D."/>
            <person name="Thomas W.K."/>
            <person name="Tucker A."/>
            <person name="Oakley T.H."/>
            <person name="Tokishita S."/>
            <person name="Aerts A."/>
            <person name="Arnold G.J."/>
            <person name="Basu M.K."/>
            <person name="Bauer D.J."/>
            <person name="Caceres C.E."/>
            <person name="Carmel L."/>
            <person name="Casola C."/>
            <person name="Choi J.H."/>
            <person name="Detter J.C."/>
            <person name="Dong Q."/>
            <person name="Dusheyko S."/>
            <person name="Eads B.D."/>
            <person name="Frohlich T."/>
            <person name="Geiler-Samerotte K.A."/>
            <person name="Gerlach D."/>
            <person name="Hatcher P."/>
            <person name="Jogdeo S."/>
            <person name="Krijgsveld J."/>
            <person name="Kriventseva E.V."/>
            <person name="Kultz D."/>
            <person name="Laforsch C."/>
            <person name="Lindquist E."/>
            <person name="Lopez J."/>
            <person name="Manak J.R."/>
            <person name="Muller J."/>
            <person name="Pangilinan J."/>
            <person name="Patwardhan R.P."/>
            <person name="Pitluck S."/>
            <person name="Pritham E.J."/>
            <person name="Rechtsteiner A."/>
            <person name="Rho M."/>
            <person name="Rogozin I.B."/>
            <person name="Sakarya O."/>
            <person name="Salamov A."/>
            <person name="Schaack S."/>
            <person name="Shapiro H."/>
            <person name="Shiga Y."/>
            <person name="Skalitzky C."/>
            <person name="Smith Z."/>
            <person name="Souvorov A."/>
            <person name="Sung W."/>
            <person name="Tang Z."/>
            <person name="Tsuchiya D."/>
            <person name="Tu H."/>
            <person name="Vos H."/>
            <person name="Wang M."/>
            <person name="Wolf Y.I."/>
            <person name="Yamagata H."/>
            <person name="Yamada T."/>
            <person name="Ye Y."/>
            <person name="Shaw J.R."/>
            <person name="Andrews J."/>
            <person name="Crease T.J."/>
            <person name="Tang H."/>
            <person name="Lucas S.M."/>
            <person name="Robertson H.M."/>
            <person name="Bork P."/>
            <person name="Koonin E.V."/>
            <person name="Zdobnov E.M."/>
            <person name="Grigoriev I.V."/>
            <person name="Lynch M."/>
            <person name="Boore J.L."/>
        </authorList>
    </citation>
    <scope>NUCLEOTIDE SEQUENCE [LARGE SCALE GENOMIC DNA]</scope>
</reference>
<proteinExistence type="predicted"/>
<accession>E9HY68</accession>
<dbReference type="EMBL" id="GL733117">
    <property type="protein sequence ID" value="EFX63310.1"/>
    <property type="molecule type" value="Genomic_DNA"/>
</dbReference>